<organism evidence="1">
    <name type="scientific">marine sediment metagenome</name>
    <dbReference type="NCBI Taxonomy" id="412755"/>
    <lineage>
        <taxon>unclassified sequences</taxon>
        <taxon>metagenomes</taxon>
        <taxon>ecological metagenomes</taxon>
    </lineage>
</organism>
<accession>X1B4R8</accession>
<evidence type="ECO:0000313" key="1">
    <source>
        <dbReference type="EMBL" id="GAG79193.1"/>
    </source>
</evidence>
<dbReference type="AlphaFoldDB" id="X1B4R8"/>
<feature type="non-terminal residue" evidence="1">
    <location>
        <position position="40"/>
    </location>
</feature>
<proteinExistence type="predicted"/>
<sequence>MEYVENWPQAIITNPPGEEYLLGDLKIVENKLRVLAWDPK</sequence>
<reference evidence="1" key="1">
    <citation type="journal article" date="2014" name="Front. Microbiol.">
        <title>High frequency of phylogenetically diverse reductive dehalogenase-homologous genes in deep subseafloor sedimentary metagenomes.</title>
        <authorList>
            <person name="Kawai M."/>
            <person name="Futagami T."/>
            <person name="Toyoda A."/>
            <person name="Takaki Y."/>
            <person name="Nishi S."/>
            <person name="Hori S."/>
            <person name="Arai W."/>
            <person name="Tsubouchi T."/>
            <person name="Morono Y."/>
            <person name="Uchiyama I."/>
            <person name="Ito T."/>
            <person name="Fujiyama A."/>
            <person name="Inagaki F."/>
            <person name="Takami H."/>
        </authorList>
    </citation>
    <scope>NUCLEOTIDE SEQUENCE</scope>
    <source>
        <strain evidence="1">Expedition CK06-06</strain>
    </source>
</reference>
<gene>
    <name evidence="1" type="ORF">S01H4_21327</name>
</gene>
<comment type="caution">
    <text evidence="1">The sequence shown here is derived from an EMBL/GenBank/DDBJ whole genome shotgun (WGS) entry which is preliminary data.</text>
</comment>
<name>X1B4R8_9ZZZZ</name>
<protein>
    <submittedName>
        <fullName evidence="1">Uncharacterized protein</fullName>
    </submittedName>
</protein>
<dbReference type="EMBL" id="BART01009648">
    <property type="protein sequence ID" value="GAG79193.1"/>
    <property type="molecule type" value="Genomic_DNA"/>
</dbReference>